<evidence type="ECO:0000259" key="11">
    <source>
        <dbReference type="Pfam" id="PF11145"/>
    </source>
</evidence>
<evidence type="ECO:0000256" key="4">
    <source>
        <dbReference type="ARBA" id="ARBA00012483"/>
    </source>
</evidence>
<dbReference type="EC" id="2.3.2.27" evidence="4"/>
<evidence type="ECO:0000256" key="9">
    <source>
        <dbReference type="ARBA" id="ARBA00023136"/>
    </source>
</evidence>
<feature type="transmembrane region" description="Helical" evidence="10">
    <location>
        <begin position="916"/>
        <end position="935"/>
    </location>
</feature>
<dbReference type="InterPro" id="IPR021319">
    <property type="entry name" value="DUF2921"/>
</dbReference>
<feature type="transmembrane region" description="Helical" evidence="10">
    <location>
        <begin position="707"/>
        <end position="731"/>
    </location>
</feature>
<evidence type="ECO:0000256" key="2">
    <source>
        <dbReference type="ARBA" id="ARBA00004127"/>
    </source>
</evidence>
<feature type="transmembrane region" description="Helical" evidence="10">
    <location>
        <begin position="791"/>
        <end position="809"/>
    </location>
</feature>
<accession>A0A2P5CBL2</accession>
<dbReference type="OrthoDB" id="607498at2759"/>
<comment type="pathway">
    <text evidence="3">Protein modification; protein ubiquitination.</text>
</comment>
<keyword evidence="9 10" id="KW-0472">Membrane</keyword>
<evidence type="ECO:0000256" key="6">
    <source>
        <dbReference type="ARBA" id="ARBA00022692"/>
    </source>
</evidence>
<gene>
    <name evidence="13" type="ORF">PanWU01x14_166300</name>
</gene>
<protein>
    <recommendedName>
        <fullName evidence="4">RING-type E3 ubiquitin transferase</fullName>
        <ecNumber evidence="4">2.3.2.27</ecNumber>
    </recommendedName>
</protein>
<keyword evidence="14" id="KW-1185">Reference proteome</keyword>
<dbReference type="InterPro" id="IPR057425">
    <property type="entry name" value="DUF2921_N"/>
</dbReference>
<reference evidence="14" key="1">
    <citation type="submission" date="2016-06" db="EMBL/GenBank/DDBJ databases">
        <title>Parallel loss of symbiosis genes in relatives of nitrogen-fixing non-legume Parasponia.</title>
        <authorList>
            <person name="Van Velzen R."/>
            <person name="Holmer R."/>
            <person name="Bu F."/>
            <person name="Rutten L."/>
            <person name="Van Zeijl A."/>
            <person name="Liu W."/>
            <person name="Santuari L."/>
            <person name="Cao Q."/>
            <person name="Sharma T."/>
            <person name="Shen D."/>
            <person name="Roswanjaya Y."/>
            <person name="Wardhani T."/>
            <person name="Kalhor M.S."/>
            <person name="Jansen J."/>
            <person name="Van den Hoogen J."/>
            <person name="Gungor B."/>
            <person name="Hartog M."/>
            <person name="Hontelez J."/>
            <person name="Verver J."/>
            <person name="Yang W.-C."/>
            <person name="Schijlen E."/>
            <person name="Repin R."/>
            <person name="Schilthuizen M."/>
            <person name="Schranz E."/>
            <person name="Heidstra R."/>
            <person name="Miyata K."/>
            <person name="Fedorova E."/>
            <person name="Kohlen W."/>
            <person name="Bisseling T."/>
            <person name="Smit S."/>
            <person name="Geurts R."/>
        </authorList>
    </citation>
    <scope>NUCLEOTIDE SEQUENCE [LARGE SCALE GENOMIC DNA]</scope>
    <source>
        <strain evidence="14">cv. WU1-14</strain>
    </source>
</reference>
<evidence type="ECO:0000259" key="12">
    <source>
        <dbReference type="Pfam" id="PF25333"/>
    </source>
</evidence>
<proteinExistence type="predicted"/>
<name>A0A2P5CBL2_PARAD</name>
<dbReference type="STRING" id="3476.A0A2P5CBL2"/>
<dbReference type="PANTHER" id="PTHR33389">
    <property type="entry name" value="FAMILY PROTEIN, PUTATIVE (DUF2921)-RELATED"/>
    <property type="match status" value="1"/>
</dbReference>
<evidence type="ECO:0000256" key="10">
    <source>
        <dbReference type="SAM" id="Phobius"/>
    </source>
</evidence>
<organism evidence="13 14">
    <name type="scientific">Parasponia andersonii</name>
    <name type="common">Sponia andersonii</name>
    <dbReference type="NCBI Taxonomy" id="3476"/>
    <lineage>
        <taxon>Eukaryota</taxon>
        <taxon>Viridiplantae</taxon>
        <taxon>Streptophyta</taxon>
        <taxon>Embryophyta</taxon>
        <taxon>Tracheophyta</taxon>
        <taxon>Spermatophyta</taxon>
        <taxon>Magnoliopsida</taxon>
        <taxon>eudicotyledons</taxon>
        <taxon>Gunneridae</taxon>
        <taxon>Pentapetalae</taxon>
        <taxon>rosids</taxon>
        <taxon>fabids</taxon>
        <taxon>Rosales</taxon>
        <taxon>Cannabaceae</taxon>
        <taxon>Parasponia</taxon>
    </lineage>
</organism>
<dbReference type="Pfam" id="PF11145">
    <property type="entry name" value="DUF2921"/>
    <property type="match status" value="1"/>
</dbReference>
<dbReference type="Proteomes" id="UP000237105">
    <property type="component" value="Unassembled WGS sequence"/>
</dbReference>
<evidence type="ECO:0000256" key="8">
    <source>
        <dbReference type="ARBA" id="ARBA00022989"/>
    </source>
</evidence>
<feature type="domain" description="DUF2921" evidence="12">
    <location>
        <begin position="473"/>
        <end position="651"/>
    </location>
</feature>
<dbReference type="EMBL" id="JXTB01000149">
    <property type="protein sequence ID" value="PON58418.1"/>
    <property type="molecule type" value="Genomic_DNA"/>
</dbReference>
<feature type="transmembrane region" description="Helical" evidence="10">
    <location>
        <begin position="674"/>
        <end position="695"/>
    </location>
</feature>
<feature type="domain" description="DUF2921" evidence="12">
    <location>
        <begin position="297"/>
        <end position="437"/>
    </location>
</feature>
<dbReference type="GO" id="GO:0061630">
    <property type="term" value="F:ubiquitin protein ligase activity"/>
    <property type="evidence" value="ECO:0007669"/>
    <property type="project" value="UniProtKB-EC"/>
</dbReference>
<dbReference type="Pfam" id="PF25333">
    <property type="entry name" value="DUF2921_N"/>
    <property type="match status" value="3"/>
</dbReference>
<dbReference type="PANTHER" id="PTHR33389:SF22">
    <property type="entry name" value="FAMILY PROTEIN, PUTATIVE (DUF2921)-RELATED"/>
    <property type="match status" value="1"/>
</dbReference>
<sequence length="966" mass="107963">MEATSSSSSSSSSALSHKSKERVFHLSPRKTHNSKFTPLFFFVLCISFVPISTSAFEATYDRHCNPIVPRSHSLPDRFAPSSGSAGLPSPFRLGFFRGGAPLLSQNPANDVIHRAQFMRFDPYGAVKTNADGVYAFRARLSLQDFSGHRVFGNYTRRGLRSVRFWGLKSPVPRYSSFSLMGFWSEASRKLCMVGSGSAGPGHSGIAHSILSVVLKLNYPLNSTIFNSLVYGTLESLDKNNSFNYFEPISLMGFSQDSSYEYTLLGKENGDGCFNGGEIGESSSILTNKGLCSILDTDMERFELEYGNECIGGVGVECNPLGGILGYVPKYMYYYRTRCTNGTKWQMFLSFPNSTFDDDRYPFRTSTTFIAEGAWNDKENRFCAVACRIFNLTDSSGNAYVGDCSVGFSLWFPASLSLRNRSTIVGQVWNISAANQSGKIGFRRYNVGLLRMAGFKYKYTTKVETLIRICGEKTTTRSKGKTYPVEYSRDMIFDMSVRNSKGQVAWGYSMPLYVGAQYFGRYMSSRVSTNSQQVMQNESSVLEKVNQSSLVNVSYRMMLNFAPDFEFSHDCSSLDMEISAEGTYDRDTGVLCMVGCRKLGSKVPNLVTNDTLDCAITVTVQFPPLNANSGRTIKGIITSTRQKSDPFYFGRLELSSNSIYSQQAAAFIRRMNLEMTMVLISSTLTCVFVGLQLFYIKSHPNALPFISIVMLIVLSMGSLIPLLLNFEVLFVPNLRQLNIFLGSGVQLKVNEVIIRIVTMIAFLSQLRLLQLTWSSRQGDGSEKSLWNSESKVLYVTLPIYVGGALIVWFVNHLNNSSGISNRPSLNPHQRFYVKRYSQWEDLKSYAGLVLDGFLLPQILLNMFSNSGEKALAPLFYAGTTLVRVLPHAYDLYRAHAYGSNLNLSYIYANHRMDLYSTAWNIVITIGGLLFAVLIFLQQRFGGLCILPRRFRQSSAYEKVPGISNEDS</sequence>
<evidence type="ECO:0000256" key="1">
    <source>
        <dbReference type="ARBA" id="ARBA00000900"/>
    </source>
</evidence>
<dbReference type="AlphaFoldDB" id="A0A2P5CBL2"/>
<dbReference type="GO" id="GO:0012505">
    <property type="term" value="C:endomembrane system"/>
    <property type="evidence" value="ECO:0007669"/>
    <property type="project" value="UniProtKB-SubCell"/>
</dbReference>
<evidence type="ECO:0000256" key="3">
    <source>
        <dbReference type="ARBA" id="ARBA00004906"/>
    </source>
</evidence>
<evidence type="ECO:0000313" key="14">
    <source>
        <dbReference type="Proteomes" id="UP000237105"/>
    </source>
</evidence>
<evidence type="ECO:0000313" key="13">
    <source>
        <dbReference type="EMBL" id="PON58418.1"/>
    </source>
</evidence>
<keyword evidence="5" id="KW-0808">Transferase</keyword>
<evidence type="ECO:0000256" key="7">
    <source>
        <dbReference type="ARBA" id="ARBA00022786"/>
    </source>
</evidence>
<feature type="domain" description="DUF2921" evidence="12">
    <location>
        <begin position="60"/>
        <end position="249"/>
    </location>
</feature>
<keyword evidence="8 10" id="KW-1133">Transmembrane helix</keyword>
<keyword evidence="7" id="KW-0833">Ubl conjugation pathway</keyword>
<comment type="caution">
    <text evidence="13">The sequence shown here is derived from an EMBL/GenBank/DDBJ whole genome shotgun (WGS) entry which is preliminary data.</text>
</comment>
<feature type="domain" description="SWEET-like" evidence="11">
    <location>
        <begin position="663"/>
        <end position="949"/>
    </location>
</feature>
<keyword evidence="6 10" id="KW-0812">Transmembrane</keyword>
<evidence type="ECO:0000256" key="5">
    <source>
        <dbReference type="ARBA" id="ARBA00022679"/>
    </source>
</evidence>
<comment type="catalytic activity">
    <reaction evidence="1">
        <text>S-ubiquitinyl-[E2 ubiquitin-conjugating enzyme]-L-cysteine + [acceptor protein]-L-lysine = [E2 ubiquitin-conjugating enzyme]-L-cysteine + N(6)-ubiquitinyl-[acceptor protein]-L-lysine.</text>
        <dbReference type="EC" id="2.3.2.27"/>
    </reaction>
</comment>
<comment type="subcellular location">
    <subcellularLocation>
        <location evidence="2">Endomembrane system</location>
        <topology evidence="2">Multi-pass membrane protein</topology>
    </subcellularLocation>
</comment>